<evidence type="ECO:0000313" key="5">
    <source>
        <dbReference type="EMBL" id="TQD87849.1"/>
    </source>
</evidence>
<accession>A0A540LNE9</accession>
<gene>
    <name evidence="5" type="ORF">C1H46_026587</name>
</gene>
<feature type="compositionally biased region" description="Polar residues" evidence="3">
    <location>
        <begin position="190"/>
        <end position="208"/>
    </location>
</feature>
<dbReference type="InterPro" id="IPR001487">
    <property type="entry name" value="Bromodomain"/>
</dbReference>
<feature type="domain" description="Bromo" evidence="4">
    <location>
        <begin position="19"/>
        <end position="72"/>
    </location>
</feature>
<protein>
    <recommendedName>
        <fullName evidence="4">Bromo domain-containing protein</fullName>
    </recommendedName>
</protein>
<keyword evidence="6" id="KW-1185">Reference proteome</keyword>
<dbReference type="Proteomes" id="UP000315295">
    <property type="component" value="Unassembled WGS sequence"/>
</dbReference>
<dbReference type="AlphaFoldDB" id="A0A540LNE9"/>
<dbReference type="SMART" id="SM00297">
    <property type="entry name" value="BROMO"/>
    <property type="match status" value="1"/>
</dbReference>
<evidence type="ECO:0000256" key="1">
    <source>
        <dbReference type="ARBA" id="ARBA00023117"/>
    </source>
</evidence>
<dbReference type="PRINTS" id="PR00503">
    <property type="entry name" value="BROMODOMAIN"/>
</dbReference>
<dbReference type="Pfam" id="PF00439">
    <property type="entry name" value="Bromodomain"/>
    <property type="match status" value="1"/>
</dbReference>
<dbReference type="InterPro" id="IPR036427">
    <property type="entry name" value="Bromodomain-like_sf"/>
</dbReference>
<keyword evidence="1 2" id="KW-0103">Bromodomain</keyword>
<name>A0A540LNE9_MALBA</name>
<dbReference type="Gene3D" id="1.20.920.10">
    <property type="entry name" value="Bromodomain-like"/>
    <property type="match status" value="1"/>
</dbReference>
<evidence type="ECO:0000313" key="6">
    <source>
        <dbReference type="Proteomes" id="UP000315295"/>
    </source>
</evidence>
<dbReference type="STRING" id="106549.A0A540LNE9"/>
<evidence type="ECO:0000256" key="2">
    <source>
        <dbReference type="PROSITE-ProRule" id="PRU00035"/>
    </source>
</evidence>
<dbReference type="PROSITE" id="PS50014">
    <property type="entry name" value="BROMODOMAIN_2"/>
    <property type="match status" value="1"/>
</dbReference>
<dbReference type="PANTHER" id="PTHR45926">
    <property type="entry name" value="OSJNBA0053K19.4 PROTEIN"/>
    <property type="match status" value="1"/>
</dbReference>
<feature type="compositionally biased region" description="Basic and acidic residues" evidence="3">
    <location>
        <begin position="139"/>
        <end position="150"/>
    </location>
</feature>
<feature type="region of interest" description="Disordered" evidence="3">
    <location>
        <begin position="131"/>
        <end position="208"/>
    </location>
</feature>
<reference evidence="5 6" key="1">
    <citation type="journal article" date="2019" name="G3 (Bethesda)">
        <title>Sequencing of a Wild Apple (Malus baccata) Genome Unravels the Differences Between Cultivated and Wild Apple Species Regarding Disease Resistance and Cold Tolerance.</title>
        <authorList>
            <person name="Chen X."/>
        </authorList>
    </citation>
    <scope>NUCLEOTIDE SEQUENCE [LARGE SCALE GENOMIC DNA]</scope>
    <source>
        <strain evidence="6">cv. Shandingzi</strain>
        <tissue evidence="5">Leaves</tissue>
    </source>
</reference>
<evidence type="ECO:0000259" key="4">
    <source>
        <dbReference type="PROSITE" id="PS50014"/>
    </source>
</evidence>
<comment type="caution">
    <text evidence="5">The sequence shown here is derived from an EMBL/GenBank/DDBJ whole genome shotgun (WGS) entry which is preliminary data.</text>
</comment>
<dbReference type="SUPFAM" id="SSF47370">
    <property type="entry name" value="Bromodomain"/>
    <property type="match status" value="1"/>
</dbReference>
<proteinExistence type="predicted"/>
<organism evidence="5 6">
    <name type="scientific">Malus baccata</name>
    <name type="common">Siberian crab apple</name>
    <name type="synonym">Pyrus baccata</name>
    <dbReference type="NCBI Taxonomy" id="106549"/>
    <lineage>
        <taxon>Eukaryota</taxon>
        <taxon>Viridiplantae</taxon>
        <taxon>Streptophyta</taxon>
        <taxon>Embryophyta</taxon>
        <taxon>Tracheophyta</taxon>
        <taxon>Spermatophyta</taxon>
        <taxon>Magnoliopsida</taxon>
        <taxon>eudicotyledons</taxon>
        <taxon>Gunneridae</taxon>
        <taxon>Pentapetalae</taxon>
        <taxon>rosids</taxon>
        <taxon>fabids</taxon>
        <taxon>Rosales</taxon>
        <taxon>Rosaceae</taxon>
        <taxon>Amygdaloideae</taxon>
        <taxon>Maleae</taxon>
        <taxon>Malus</taxon>
    </lineage>
</organism>
<evidence type="ECO:0000256" key="3">
    <source>
        <dbReference type="SAM" id="MobiDB-lite"/>
    </source>
</evidence>
<sequence>MKIDRRVKVQCSTILKTLMNNKESWPFNEPVDPVKLRIPDYFHIISHPMDLDMVKAKLQKDLHFSAEEFAGDKKTAQNSKPKLSSKYLNTSTDSGYKQASGINAKQPSSLNCLKCDSCGNIACQCRHSSDSTLTSLSDKSSERSMGREHGLSNSKLSRLDCQAKSLSTSQTSKSDHESDGDVSALDGESICSSPRLTTPVSDSASREG</sequence>
<dbReference type="EMBL" id="VIEB01000523">
    <property type="protein sequence ID" value="TQD87849.1"/>
    <property type="molecule type" value="Genomic_DNA"/>
</dbReference>